<dbReference type="InterPro" id="IPR012337">
    <property type="entry name" value="RNaseH-like_sf"/>
</dbReference>
<organism evidence="1 2">
    <name type="scientific">Phytophthora nicotianae P1976</name>
    <dbReference type="NCBI Taxonomy" id="1317066"/>
    <lineage>
        <taxon>Eukaryota</taxon>
        <taxon>Sar</taxon>
        <taxon>Stramenopiles</taxon>
        <taxon>Oomycota</taxon>
        <taxon>Peronosporomycetes</taxon>
        <taxon>Peronosporales</taxon>
        <taxon>Peronosporaceae</taxon>
        <taxon>Phytophthora</taxon>
    </lineage>
</organism>
<feature type="non-terminal residue" evidence="1">
    <location>
        <position position="447"/>
    </location>
</feature>
<dbReference type="PANTHER" id="PTHR40866">
    <property type="entry name" value="BED-TYPE DOMAIN-CONTAINING PROTEIN"/>
    <property type="match status" value="1"/>
</dbReference>
<proteinExistence type="predicted"/>
<sequence>MWSFFYSDLGEGLFQCKKCGCKRKQASGSGYSNRLGHMGAKHAGYASEYAELQAATTTPTIDMFGFVDEITLNIYQWMRWIIQRNLPITEVENKLTREVVTMTPTTVRTMKTYMRFTAAKVGQTIEGEMGESVALIAKPAAPVTLPMDDGQTASAHLEHMESVLMLYNKDLSMVRFLIGDNCSTNQCLASMLKIPLIGCASHRFNLAVNRFLEGYQTQIDMIQNLMIQLRHTNNAAALSRVTHLKPIKANVTRWSSTYQMLQRYMKIRDANLTVSAVEELVPRGKGHRRIAAVADKLVELDSVCVKLQAKERSMAEVRLLFDACMVKYPEMSEYLQPAAQIVHSPLFESAIVKVQNDLPLSSPEQQEIEAFVLPTNESSPAVRPRVDFASTVLRQAKKRRRSEHVVAKYDPILHEIPPTSNACERLFSGCKLVLTSLRASTLPANIE</sequence>
<evidence type="ECO:0000313" key="2">
    <source>
        <dbReference type="Proteomes" id="UP000028582"/>
    </source>
</evidence>
<evidence type="ECO:0000313" key="1">
    <source>
        <dbReference type="EMBL" id="ETO82327.1"/>
    </source>
</evidence>
<name>A0A081ATW6_PHYNI</name>
<dbReference type="SUPFAM" id="SSF53098">
    <property type="entry name" value="Ribonuclease H-like"/>
    <property type="match status" value="1"/>
</dbReference>
<accession>A0A081ATW6</accession>
<dbReference type="PANTHER" id="PTHR40866:SF1">
    <property type="entry name" value="BED-TYPE DOMAIN-CONTAINING PROTEIN"/>
    <property type="match status" value="1"/>
</dbReference>
<protein>
    <recommendedName>
        <fullName evidence="3">HAT C-terminal dimerisation domain-containing protein</fullName>
    </recommendedName>
</protein>
<reference evidence="1 2" key="1">
    <citation type="submission" date="2013-11" db="EMBL/GenBank/DDBJ databases">
        <title>The Genome Sequence of Phytophthora parasitica P1976.</title>
        <authorList>
            <consortium name="The Broad Institute Genomics Platform"/>
            <person name="Russ C."/>
            <person name="Tyler B."/>
            <person name="Panabieres F."/>
            <person name="Shan W."/>
            <person name="Tripathy S."/>
            <person name="Grunwald N."/>
            <person name="Machado M."/>
            <person name="Johnson C.S."/>
            <person name="Walker B."/>
            <person name="Young S."/>
            <person name="Zeng Q."/>
            <person name="Gargeya S."/>
            <person name="Fitzgerald M."/>
            <person name="Haas B."/>
            <person name="Abouelleil A."/>
            <person name="Allen A.W."/>
            <person name="Alvarado L."/>
            <person name="Arachchi H.M."/>
            <person name="Berlin A.M."/>
            <person name="Chapman S.B."/>
            <person name="Gainer-Dewar J."/>
            <person name="Goldberg J."/>
            <person name="Griggs A."/>
            <person name="Gujja S."/>
            <person name="Hansen M."/>
            <person name="Howarth C."/>
            <person name="Imamovic A."/>
            <person name="Ireland A."/>
            <person name="Larimer J."/>
            <person name="McCowan C."/>
            <person name="Murphy C."/>
            <person name="Pearson M."/>
            <person name="Poon T.W."/>
            <person name="Priest M."/>
            <person name="Roberts A."/>
            <person name="Saif S."/>
            <person name="Shea T."/>
            <person name="Sisk P."/>
            <person name="Sykes S."/>
            <person name="Wortman J."/>
            <person name="Nusbaum C."/>
            <person name="Birren B."/>
        </authorList>
    </citation>
    <scope>NUCLEOTIDE SEQUENCE [LARGE SCALE GENOMIC DNA]</scope>
    <source>
        <strain evidence="1 2">P1976</strain>
    </source>
</reference>
<comment type="caution">
    <text evidence="1">The sequence shown here is derived from an EMBL/GenBank/DDBJ whole genome shotgun (WGS) entry which is preliminary data.</text>
</comment>
<evidence type="ECO:0008006" key="3">
    <source>
        <dbReference type="Google" id="ProtNLM"/>
    </source>
</evidence>
<dbReference type="EMBL" id="ANJA01000726">
    <property type="protein sequence ID" value="ETO82327.1"/>
    <property type="molecule type" value="Genomic_DNA"/>
</dbReference>
<dbReference type="AlphaFoldDB" id="A0A081ATW6"/>
<dbReference type="Proteomes" id="UP000028582">
    <property type="component" value="Unassembled WGS sequence"/>
</dbReference>
<gene>
    <name evidence="1" type="ORF">F444_03519</name>
</gene>